<dbReference type="Gene3D" id="3.90.190.10">
    <property type="entry name" value="Protein tyrosine phosphatase superfamily"/>
    <property type="match status" value="1"/>
</dbReference>
<dbReference type="Pfam" id="PF22741">
    <property type="entry name" value="PTP-NADK"/>
    <property type="match status" value="1"/>
</dbReference>
<evidence type="ECO:0000313" key="3">
    <source>
        <dbReference type="Proteomes" id="UP001328733"/>
    </source>
</evidence>
<dbReference type="AlphaFoldDB" id="A0AAW9QJP0"/>
<dbReference type="InterPro" id="IPR055214">
    <property type="entry name" value="PTP-NADK"/>
</dbReference>
<keyword evidence="3" id="KW-1185">Reference proteome</keyword>
<accession>A0AAW9QJP0</accession>
<evidence type="ECO:0000313" key="2">
    <source>
        <dbReference type="EMBL" id="MEG3437323.1"/>
    </source>
</evidence>
<protein>
    <submittedName>
        <fullName evidence="2">Protein tyrosine phosphatase family protein</fullName>
    </submittedName>
</protein>
<dbReference type="RefSeq" id="WP_332864804.1">
    <property type="nucleotide sequence ID" value="NZ_JBAFSM010000014.1"/>
</dbReference>
<dbReference type="SUPFAM" id="SSF52799">
    <property type="entry name" value="(Phosphotyrosine protein) phosphatases II"/>
    <property type="match status" value="1"/>
</dbReference>
<organism evidence="2 3">
    <name type="scientific">Pannus brasiliensis CCIBt3594</name>
    <dbReference type="NCBI Taxonomy" id="1427578"/>
    <lineage>
        <taxon>Bacteria</taxon>
        <taxon>Bacillati</taxon>
        <taxon>Cyanobacteriota</taxon>
        <taxon>Cyanophyceae</taxon>
        <taxon>Oscillatoriophycideae</taxon>
        <taxon>Chroococcales</taxon>
        <taxon>Microcystaceae</taxon>
        <taxon>Pannus</taxon>
    </lineage>
</organism>
<gene>
    <name evidence="2" type="ORF">V0288_09350</name>
</gene>
<dbReference type="EMBL" id="JBAFSM010000014">
    <property type="protein sequence ID" value="MEG3437323.1"/>
    <property type="molecule type" value="Genomic_DNA"/>
</dbReference>
<dbReference type="CDD" id="cd14503">
    <property type="entry name" value="PTP-bact"/>
    <property type="match status" value="1"/>
</dbReference>
<feature type="domain" description="DSP-PTPase phosphatase fused to NAD+ Kinase" evidence="1">
    <location>
        <begin position="19"/>
        <end position="123"/>
    </location>
</feature>
<reference evidence="2 3" key="1">
    <citation type="submission" date="2024-01" db="EMBL/GenBank/DDBJ databases">
        <title>Genomic insights into the taxonomy and metabolism of the cyanobacterium Pannus brasiliensis CCIBt3594.</title>
        <authorList>
            <person name="Machado M."/>
            <person name="Botero N.B."/>
            <person name="Andreote A.P.D."/>
            <person name="Feitosa A.M.T."/>
            <person name="Popin R."/>
            <person name="Sivonen K."/>
            <person name="Fiore M.F."/>
        </authorList>
    </citation>
    <scope>NUCLEOTIDE SEQUENCE [LARGE SCALE GENOMIC DNA]</scope>
    <source>
        <strain evidence="2 3">CCIBt3594</strain>
    </source>
</reference>
<evidence type="ECO:0000259" key="1">
    <source>
        <dbReference type="Pfam" id="PF22741"/>
    </source>
</evidence>
<name>A0AAW9QJP0_9CHRO</name>
<sequence length="155" mass="17944">MGESSLQEIRNYYPVGDRLATSGQPTREQFQFIAESGYEVVIDLAPPTSSNALTDEGEIVAREGMIYFNLPVSWDNPTLDDLKFFFALMNAVKERKVWIHCAMNMRVSCFLYLYRKYIGKLPEEEASYPLREIWQPDGVWLDFIRSAEEHFLGSE</sequence>
<proteinExistence type="predicted"/>
<comment type="caution">
    <text evidence="2">The sequence shown here is derived from an EMBL/GenBank/DDBJ whole genome shotgun (WGS) entry which is preliminary data.</text>
</comment>
<dbReference type="Proteomes" id="UP001328733">
    <property type="component" value="Unassembled WGS sequence"/>
</dbReference>
<dbReference type="InterPro" id="IPR029021">
    <property type="entry name" value="Prot-tyrosine_phosphatase-like"/>
</dbReference>